<dbReference type="Pfam" id="PF03942">
    <property type="entry name" value="DTW"/>
    <property type="match status" value="1"/>
</dbReference>
<evidence type="ECO:0000256" key="4">
    <source>
        <dbReference type="ARBA" id="ARBA00022694"/>
    </source>
</evidence>
<protein>
    <recommendedName>
        <fullName evidence="1">tRNA-uridine aminocarboxypropyltransferase</fullName>
        <ecNumber evidence="1">2.5.1.25</ecNumber>
    </recommendedName>
</protein>
<keyword evidence="4" id="KW-0819">tRNA processing</keyword>
<dbReference type="InterPro" id="IPR039262">
    <property type="entry name" value="DTWD2/TAPT"/>
</dbReference>
<dbReference type="GeneID" id="43681650"/>
<dbReference type="PANTHER" id="PTHR21392">
    <property type="entry name" value="TRNA-URIDINE AMINOCARBOXYPROPYLTRANSFERASE 2"/>
    <property type="match status" value="1"/>
</dbReference>
<comment type="caution">
    <text evidence="6">The sequence shown here is derived from an EMBL/GenBank/DDBJ whole genome shotgun (WGS) entry which is preliminary data.</text>
</comment>
<evidence type="ECO:0000256" key="2">
    <source>
        <dbReference type="ARBA" id="ARBA00022679"/>
    </source>
</evidence>
<gene>
    <name evidence="6" type="ORF">EA26_00215</name>
</gene>
<keyword evidence="3" id="KW-0949">S-adenosyl-L-methionine</keyword>
<dbReference type="Proteomes" id="UP000029994">
    <property type="component" value="Unassembled WGS sequence"/>
</dbReference>
<evidence type="ECO:0000313" key="6">
    <source>
        <dbReference type="EMBL" id="KGK09832.1"/>
    </source>
</evidence>
<reference evidence="6 7" key="1">
    <citation type="submission" date="2014-04" db="EMBL/GenBank/DDBJ databases">
        <title>Genome sequencing of Vibrio navarrensis strains.</title>
        <authorList>
            <person name="Gladney L.M."/>
            <person name="Katz L.S."/>
            <person name="Marino-Ramirez L."/>
            <person name="Jordan I.K."/>
        </authorList>
    </citation>
    <scope>NUCLEOTIDE SEQUENCE [LARGE SCALE GENOMIC DNA]</scope>
    <source>
        <strain evidence="6 7">ATCC 51183</strain>
    </source>
</reference>
<dbReference type="SMART" id="SM01144">
    <property type="entry name" value="DTW"/>
    <property type="match status" value="1"/>
</dbReference>
<sequence>MKAQPCPHCGFLHQCVCGDIPQIESSLRFVLLQHPNEPARLSNSGKLLHWFGLKVERMIWQRQTPPPQWQALVEDPALFPVLLYPHPQAQTLPQVQQSSAAQQRQSVFVILDGTWQEARKMLNKSEWLAQLPCLSISSRAESAYQLRRNQQPGNLCTMEIAAELLAQSGELAQAQQMQQFLQHYLQVFHADRSGHSLK</sequence>
<dbReference type="eggNOG" id="COG3148">
    <property type="taxonomic scope" value="Bacteria"/>
</dbReference>
<evidence type="ECO:0000259" key="5">
    <source>
        <dbReference type="SMART" id="SM01144"/>
    </source>
</evidence>
<accession>A0A099LRB5</accession>
<evidence type="ECO:0000313" key="7">
    <source>
        <dbReference type="Proteomes" id="UP000029994"/>
    </source>
</evidence>
<dbReference type="EC" id="2.5.1.25" evidence="1"/>
<dbReference type="PANTHER" id="PTHR21392:SF1">
    <property type="entry name" value="TRNA-URIDINE AMINOCARBOXYPROPYLTRANSFERASE"/>
    <property type="match status" value="1"/>
</dbReference>
<feature type="domain" description="DTW" evidence="5">
    <location>
        <begin position="2"/>
        <end position="193"/>
    </location>
</feature>
<dbReference type="RefSeq" id="WP_039422147.1">
    <property type="nucleotide sequence ID" value="NZ_CP061845.1"/>
</dbReference>
<name>A0A099LRB5_9VIBR</name>
<keyword evidence="7" id="KW-1185">Reference proteome</keyword>
<evidence type="ECO:0000256" key="1">
    <source>
        <dbReference type="ARBA" id="ARBA00012386"/>
    </source>
</evidence>
<dbReference type="InterPro" id="IPR005636">
    <property type="entry name" value="DTW"/>
</dbReference>
<keyword evidence="2" id="KW-0808">Transferase</keyword>
<organism evidence="6 7">
    <name type="scientific">Vibrio navarrensis</name>
    <dbReference type="NCBI Taxonomy" id="29495"/>
    <lineage>
        <taxon>Bacteria</taxon>
        <taxon>Pseudomonadati</taxon>
        <taxon>Pseudomonadota</taxon>
        <taxon>Gammaproteobacteria</taxon>
        <taxon>Vibrionales</taxon>
        <taxon>Vibrionaceae</taxon>
        <taxon>Vibrio</taxon>
    </lineage>
</organism>
<evidence type="ECO:0000256" key="3">
    <source>
        <dbReference type="ARBA" id="ARBA00022691"/>
    </source>
</evidence>
<proteinExistence type="predicted"/>
<dbReference type="GO" id="GO:0008033">
    <property type="term" value="P:tRNA processing"/>
    <property type="evidence" value="ECO:0007669"/>
    <property type="project" value="UniProtKB-KW"/>
</dbReference>
<dbReference type="STRING" id="29495.EA26_00215"/>
<dbReference type="AlphaFoldDB" id="A0A099LRB5"/>
<dbReference type="GO" id="GO:0016432">
    <property type="term" value="F:tRNA-uridine aminocarboxypropyltransferase activity"/>
    <property type="evidence" value="ECO:0007669"/>
    <property type="project" value="UniProtKB-EC"/>
</dbReference>
<dbReference type="EMBL" id="JMCG01000001">
    <property type="protein sequence ID" value="KGK09832.1"/>
    <property type="molecule type" value="Genomic_DNA"/>
</dbReference>